<dbReference type="EMBL" id="BARU01037284">
    <property type="protein sequence ID" value="GAH86538.1"/>
    <property type="molecule type" value="Genomic_DNA"/>
</dbReference>
<name>X1KX66_9ZZZZ</name>
<sequence>LKLALIKLDSEEAEEWQNATMLIRDAWIELTKWLCQVNNIDTSDILPDAVIDRLRKLKIDETDDRLFNLARASFNLYAKHHKRDIDQDTVAACVISTIVSMQTVIREVFNAEG</sequence>
<organism evidence="1">
    <name type="scientific">marine sediment metagenome</name>
    <dbReference type="NCBI Taxonomy" id="412755"/>
    <lineage>
        <taxon>unclassified sequences</taxon>
        <taxon>metagenomes</taxon>
        <taxon>ecological metagenomes</taxon>
    </lineage>
</organism>
<accession>X1KX66</accession>
<protein>
    <submittedName>
        <fullName evidence="1">Uncharacterized protein</fullName>
    </submittedName>
</protein>
<feature type="non-terminal residue" evidence="1">
    <location>
        <position position="1"/>
    </location>
</feature>
<gene>
    <name evidence="1" type="ORF">S03H2_58128</name>
</gene>
<reference evidence="1" key="1">
    <citation type="journal article" date="2014" name="Front. Microbiol.">
        <title>High frequency of phylogenetically diverse reductive dehalogenase-homologous genes in deep subseafloor sedimentary metagenomes.</title>
        <authorList>
            <person name="Kawai M."/>
            <person name="Futagami T."/>
            <person name="Toyoda A."/>
            <person name="Takaki Y."/>
            <person name="Nishi S."/>
            <person name="Hori S."/>
            <person name="Arai W."/>
            <person name="Tsubouchi T."/>
            <person name="Morono Y."/>
            <person name="Uchiyama I."/>
            <person name="Ito T."/>
            <person name="Fujiyama A."/>
            <person name="Inagaki F."/>
            <person name="Takami H."/>
        </authorList>
    </citation>
    <scope>NUCLEOTIDE SEQUENCE</scope>
    <source>
        <strain evidence="1">Expedition CK06-06</strain>
    </source>
</reference>
<proteinExistence type="predicted"/>
<evidence type="ECO:0000313" key="1">
    <source>
        <dbReference type="EMBL" id="GAH86538.1"/>
    </source>
</evidence>
<comment type="caution">
    <text evidence="1">The sequence shown here is derived from an EMBL/GenBank/DDBJ whole genome shotgun (WGS) entry which is preliminary data.</text>
</comment>
<dbReference type="AlphaFoldDB" id="X1KX66"/>